<dbReference type="InterPro" id="IPR041679">
    <property type="entry name" value="DNA2/NAM7-like_C"/>
</dbReference>
<gene>
    <name evidence="7" type="ORF">KI387_033192</name>
</gene>
<dbReference type="GO" id="GO:0005694">
    <property type="term" value="C:chromosome"/>
    <property type="evidence" value="ECO:0007669"/>
    <property type="project" value="UniProtKB-ARBA"/>
</dbReference>
<dbReference type="CDD" id="cd18808">
    <property type="entry name" value="SF1_C_Upf1"/>
    <property type="match status" value="1"/>
</dbReference>
<keyword evidence="4" id="KW-0067">ATP-binding</keyword>
<evidence type="ECO:0000256" key="2">
    <source>
        <dbReference type="ARBA" id="ARBA00022801"/>
    </source>
</evidence>
<evidence type="ECO:0000256" key="4">
    <source>
        <dbReference type="ARBA" id="ARBA00022840"/>
    </source>
</evidence>
<evidence type="ECO:0000259" key="5">
    <source>
        <dbReference type="Pfam" id="PF13086"/>
    </source>
</evidence>
<dbReference type="Pfam" id="PF13087">
    <property type="entry name" value="AAA_12"/>
    <property type="match status" value="1"/>
</dbReference>
<dbReference type="PANTHER" id="PTHR10887">
    <property type="entry name" value="DNA2/NAM7 HELICASE FAMILY"/>
    <property type="match status" value="1"/>
</dbReference>
<dbReference type="GO" id="GO:0005524">
    <property type="term" value="F:ATP binding"/>
    <property type="evidence" value="ECO:0007669"/>
    <property type="project" value="UniProtKB-KW"/>
</dbReference>
<sequence>MLGGFGGSGGLQTNNVGEMWGESNESRVLQHNNVGEMWGNSSGSRGLQLNNVGEKWGNFSGSKSSQHNNVGEMFVEMVLKWTLEDIMNDNLFHQKVKHIPYRFMSVEEYLGSFVWPLIEEMRAKLQQGLESVSQAQYATTTFQDNLQLSEGVVVMYTMLIDRENETEGEKKGEKKLKLKPMDILILSTKNPEILDDFRDGYLLALVHSTDVWETTSTDCQDTSLDELKAKIYVRHGHPFMSKNYNLKTKYFASHLTSIVSSLRIWNALHSCLGGVEKNVSMLQKAIYLNREDHFEPFAKEKDGSLDKFRSQHFVGNILNDSQASAVNHAVNAVESNSFTDIMLIQGPPGTGKTSMLVSLLSILVHKGFRVLVCAPTNAAISEVAMRFIKIVRSPSGCCTNTDNFPCIINLSDLVLVGNEEKFDREGIFGHIFLEYRVDRLFRCFLPMTGWRQRVTSFLDFLESAVSLYEVFQETPQETALIDFSQFIRKRLKILGQALCEGATTLLNDLPGTLSGKQELECLITVIESFINLIEKSQVNENDLRECFCSNNEGLEEAEKLTGVFNVDMLNNKKGLKEVLYLKRNECIQFLKKHLCSETEVARIAQKFISPDKLEKLCLSCAKLVFSTVSSSAKRCMNMAGSFDCLIIDEAVQLTEAESTIALQTRGLRNVFLIGDPKQLPATIISKASENAGYSRSLFERLVHLQHPFHLLNIQYRMHPLISQFPNMEFYGNCIMNGPNVKMEGYGNAHIESEMYGTYAFINIADGREEEDDFSRSKRNIVEAAIVLYMLSKLYKVCARKEGLKISVGVISPYNAQVMYLEGKLMNKDEWRNSMDIEVKSVDGFQGGEKDIIIISTVRTNDIGFLCNWRRANVSLTRARFCLWIVGNGPMLVNSNSIWAKITKDAIVRNCFLDPNVDSGMVKVIRKTKAEMEQLQDLLKKDSVLFNHTVWKVMFSNEFKESFTKLKGLHVRQQIINTILKLANGWRQTKKHAGSAEESHINEYTTSGLCLVWTTDVERGDEVFQVLKIWDVLILAQVPSLRQRLENVFATYTPEYIQRCKAKFLSKDTKTVLPRQWKDDPGFVWYRRLQQSEMFETLDCEAFQKEAITLEHARVQESLLLMKFYSLSSGIANQLLTAQDGSEIDLQFEVNEEESRVIRFPRSSFVLGRSGTGKTTVLTTRLLQKEQQFNLATHGLSWEKQPALENKTKRKYLQQESLNASCLRQMFVTVSAKLCSAIRNHISRIDRLVISFSV</sequence>
<dbReference type="AlphaFoldDB" id="A0AA38F4V1"/>
<dbReference type="Proteomes" id="UP000824469">
    <property type="component" value="Unassembled WGS sequence"/>
</dbReference>
<dbReference type="InterPro" id="IPR027417">
    <property type="entry name" value="P-loop_NTPase"/>
</dbReference>
<evidence type="ECO:0000256" key="1">
    <source>
        <dbReference type="ARBA" id="ARBA00022741"/>
    </source>
</evidence>
<dbReference type="Pfam" id="PF13086">
    <property type="entry name" value="AAA_11"/>
    <property type="match status" value="1"/>
</dbReference>
<keyword evidence="1" id="KW-0547">Nucleotide-binding</keyword>
<dbReference type="SUPFAM" id="SSF52540">
    <property type="entry name" value="P-loop containing nucleoside triphosphate hydrolases"/>
    <property type="match status" value="1"/>
</dbReference>
<dbReference type="Gene3D" id="3.40.50.300">
    <property type="entry name" value="P-loop containing nucleotide triphosphate hydrolases"/>
    <property type="match status" value="2"/>
</dbReference>
<dbReference type="InterPro" id="IPR045055">
    <property type="entry name" value="DNA2/NAM7-like"/>
</dbReference>
<dbReference type="EMBL" id="JAHRHJ020003813">
    <property type="protein sequence ID" value="KAH9289075.1"/>
    <property type="molecule type" value="Genomic_DNA"/>
</dbReference>
<feature type="domain" description="DNA2/NAM7 helicase helicase" evidence="5">
    <location>
        <begin position="318"/>
        <end position="686"/>
    </location>
</feature>
<dbReference type="PANTHER" id="PTHR10887:SF522">
    <property type="entry name" value="P-LOOP CONTAINING NUCLEOSIDE TRIPHOSPHATE HYDROLASES SUPERFAMILY PROTEIN"/>
    <property type="match status" value="1"/>
</dbReference>
<feature type="domain" description="DNA2/NAM7 helicase-like C-terminal" evidence="6">
    <location>
        <begin position="693"/>
        <end position="887"/>
    </location>
</feature>
<dbReference type="InterPro" id="IPR047187">
    <property type="entry name" value="SF1_C_Upf1"/>
</dbReference>
<reference evidence="7 8" key="1">
    <citation type="journal article" date="2021" name="Nat. Plants">
        <title>The Taxus genome provides insights into paclitaxel biosynthesis.</title>
        <authorList>
            <person name="Xiong X."/>
            <person name="Gou J."/>
            <person name="Liao Q."/>
            <person name="Li Y."/>
            <person name="Zhou Q."/>
            <person name="Bi G."/>
            <person name="Li C."/>
            <person name="Du R."/>
            <person name="Wang X."/>
            <person name="Sun T."/>
            <person name="Guo L."/>
            <person name="Liang H."/>
            <person name="Lu P."/>
            <person name="Wu Y."/>
            <person name="Zhang Z."/>
            <person name="Ro D.K."/>
            <person name="Shang Y."/>
            <person name="Huang S."/>
            <person name="Yan J."/>
        </authorList>
    </citation>
    <scope>NUCLEOTIDE SEQUENCE [LARGE SCALE GENOMIC DNA]</scope>
    <source>
        <strain evidence="7">Ta-2019</strain>
    </source>
</reference>
<proteinExistence type="predicted"/>
<organism evidence="7 8">
    <name type="scientific">Taxus chinensis</name>
    <name type="common">Chinese yew</name>
    <name type="synonym">Taxus wallichiana var. chinensis</name>
    <dbReference type="NCBI Taxonomy" id="29808"/>
    <lineage>
        <taxon>Eukaryota</taxon>
        <taxon>Viridiplantae</taxon>
        <taxon>Streptophyta</taxon>
        <taxon>Embryophyta</taxon>
        <taxon>Tracheophyta</taxon>
        <taxon>Spermatophyta</taxon>
        <taxon>Pinopsida</taxon>
        <taxon>Pinidae</taxon>
        <taxon>Conifers II</taxon>
        <taxon>Cupressales</taxon>
        <taxon>Taxaceae</taxon>
        <taxon>Taxus</taxon>
    </lineage>
</organism>
<evidence type="ECO:0000259" key="6">
    <source>
        <dbReference type="Pfam" id="PF13087"/>
    </source>
</evidence>
<protein>
    <submittedName>
        <fullName evidence="7">Uncharacterized protein</fullName>
    </submittedName>
</protein>
<dbReference type="FunFam" id="3.40.50.300:FF:000326">
    <property type="entry name" value="P-loop containing nucleoside triphosphate hydrolase"/>
    <property type="match status" value="1"/>
</dbReference>
<dbReference type="InterPro" id="IPR041677">
    <property type="entry name" value="DNA2/NAM7_AAA_11"/>
</dbReference>
<name>A0AA38F4V1_TAXCH</name>
<evidence type="ECO:0000313" key="8">
    <source>
        <dbReference type="Proteomes" id="UP000824469"/>
    </source>
</evidence>
<evidence type="ECO:0000256" key="3">
    <source>
        <dbReference type="ARBA" id="ARBA00022806"/>
    </source>
</evidence>
<accession>A0AA38F4V1</accession>
<dbReference type="OMA" id="YLIAYVR"/>
<keyword evidence="2" id="KW-0378">Hydrolase</keyword>
<keyword evidence="8" id="KW-1185">Reference proteome</keyword>
<comment type="caution">
    <text evidence="7">The sequence shown here is derived from an EMBL/GenBank/DDBJ whole genome shotgun (WGS) entry which is preliminary data.</text>
</comment>
<dbReference type="GO" id="GO:0016787">
    <property type="term" value="F:hydrolase activity"/>
    <property type="evidence" value="ECO:0007669"/>
    <property type="project" value="UniProtKB-KW"/>
</dbReference>
<dbReference type="GO" id="GO:0004386">
    <property type="term" value="F:helicase activity"/>
    <property type="evidence" value="ECO:0007669"/>
    <property type="project" value="UniProtKB-KW"/>
</dbReference>
<keyword evidence="3" id="KW-0347">Helicase</keyword>
<evidence type="ECO:0000313" key="7">
    <source>
        <dbReference type="EMBL" id="KAH9289075.1"/>
    </source>
</evidence>